<dbReference type="PANTHER" id="PTHR46517">
    <property type="entry name" value="FRUCTOSE-2,6-BISPHOSPHATASE TIGAR"/>
    <property type="match status" value="1"/>
</dbReference>
<dbReference type="CDD" id="cd07067">
    <property type="entry name" value="HP_PGM_like"/>
    <property type="match status" value="1"/>
</dbReference>
<protein>
    <submittedName>
        <fullName evidence="3">Phosphoglycerate mutase</fullName>
    </submittedName>
</protein>
<keyword evidence="1" id="KW-0378">Hydrolase</keyword>
<dbReference type="RefSeq" id="WP_068424167.1">
    <property type="nucleotide sequence ID" value="NZ_LVHI01000012.1"/>
</dbReference>
<organism evidence="3 4">
    <name type="scientific">Rhodococcoides kyotonense</name>
    <dbReference type="NCBI Taxonomy" id="398843"/>
    <lineage>
        <taxon>Bacteria</taxon>
        <taxon>Bacillati</taxon>
        <taxon>Actinomycetota</taxon>
        <taxon>Actinomycetes</taxon>
        <taxon>Mycobacteriales</taxon>
        <taxon>Nocardiaceae</taxon>
        <taxon>Rhodococcoides</taxon>
    </lineage>
</organism>
<keyword evidence="4" id="KW-1185">Reference proteome</keyword>
<dbReference type="InterPro" id="IPR013078">
    <property type="entry name" value="His_Pase_superF_clade-1"/>
</dbReference>
<comment type="caution">
    <text evidence="3">The sequence shown here is derived from an EMBL/GenBank/DDBJ whole genome shotgun (WGS) entry which is preliminary data.</text>
</comment>
<dbReference type="InterPro" id="IPR051695">
    <property type="entry name" value="Phosphoglycerate_Mutase"/>
</dbReference>
<dbReference type="InterPro" id="IPR029033">
    <property type="entry name" value="His_PPase_superfam"/>
</dbReference>
<accession>A0A177YFB1</accession>
<dbReference type="SUPFAM" id="SSF53254">
    <property type="entry name" value="Phosphoglycerate mutase-like"/>
    <property type="match status" value="1"/>
</dbReference>
<dbReference type="Gene3D" id="3.40.50.1240">
    <property type="entry name" value="Phosphoglycerate mutase-like"/>
    <property type="match status" value="1"/>
</dbReference>
<dbReference type="GO" id="GO:0005829">
    <property type="term" value="C:cytosol"/>
    <property type="evidence" value="ECO:0007669"/>
    <property type="project" value="TreeGrafter"/>
</dbReference>
<reference evidence="3 4" key="1">
    <citation type="submission" date="2016-03" db="EMBL/GenBank/DDBJ databases">
        <title>Genome sequence of Rhodococcus kyotonensis KB10.</title>
        <authorList>
            <person name="Jeong H."/>
            <person name="Hong C.E."/>
            <person name="Jo S.H."/>
            <person name="Park J.M."/>
        </authorList>
    </citation>
    <scope>NUCLEOTIDE SEQUENCE [LARGE SCALE GENOMIC DNA]</scope>
    <source>
        <strain evidence="3 4">KB10</strain>
    </source>
</reference>
<evidence type="ECO:0000313" key="3">
    <source>
        <dbReference type="EMBL" id="OAK54232.1"/>
    </source>
</evidence>
<proteinExistence type="predicted"/>
<dbReference type="InterPro" id="IPR022492">
    <property type="entry name" value="Phosphomutase_MSMEG4193_put"/>
</dbReference>
<dbReference type="NCBIfam" id="TIGR03848">
    <property type="entry name" value="MSMEG_4193"/>
    <property type="match status" value="1"/>
</dbReference>
<name>A0A177YFB1_9NOCA</name>
<evidence type="ECO:0000313" key="4">
    <source>
        <dbReference type="Proteomes" id="UP000077519"/>
    </source>
</evidence>
<dbReference type="GO" id="GO:0004331">
    <property type="term" value="F:fructose-2,6-bisphosphate 2-phosphatase activity"/>
    <property type="evidence" value="ECO:0007669"/>
    <property type="project" value="TreeGrafter"/>
</dbReference>
<dbReference type="SMART" id="SM00855">
    <property type="entry name" value="PGAM"/>
    <property type="match status" value="1"/>
</dbReference>
<evidence type="ECO:0000256" key="1">
    <source>
        <dbReference type="ARBA" id="ARBA00022801"/>
    </source>
</evidence>
<dbReference type="PANTHER" id="PTHR46517:SF1">
    <property type="entry name" value="FRUCTOSE-2,6-BISPHOSPHATASE TIGAR"/>
    <property type="match status" value="1"/>
</dbReference>
<dbReference type="Proteomes" id="UP000077519">
    <property type="component" value="Unassembled WGS sequence"/>
</dbReference>
<evidence type="ECO:0000256" key="2">
    <source>
        <dbReference type="SAM" id="MobiDB-lite"/>
    </source>
</evidence>
<dbReference type="Pfam" id="PF00300">
    <property type="entry name" value="His_Phos_1"/>
    <property type="match status" value="1"/>
</dbReference>
<feature type="region of interest" description="Disordered" evidence="2">
    <location>
        <begin position="213"/>
        <end position="241"/>
    </location>
</feature>
<dbReference type="EMBL" id="LVHI01000012">
    <property type="protein sequence ID" value="OAK54232.1"/>
    <property type="molecule type" value="Genomic_DNA"/>
</dbReference>
<feature type="compositionally biased region" description="Low complexity" evidence="2">
    <location>
        <begin position="214"/>
        <end position="232"/>
    </location>
</feature>
<sequence>MTVILLRHGRSTSNTAGTLAGRSVGVGLDDRGVEQAAFVAERLGSLPVEEIVRSPLQRCEQTVEPLAAKRGLTPVVEERLLEVDYGSWTGRAIKELVNEPLWKVVQQHPSAAIFPGGEGLAQVQARAVAAVREHDARLAEEYGRDVLWVACTHGDVIKSVLADALGCHLDSFQRIVADPASVSVVRYTSTRPFVLRTNDTGLDLSGVVPAVEKASSTSSGSASESQTGSDSDAVPGGGSGA</sequence>
<dbReference type="AlphaFoldDB" id="A0A177YFB1"/>
<gene>
    <name evidence="3" type="ORF">A3K89_02055</name>
</gene>
<dbReference type="GO" id="GO:0045820">
    <property type="term" value="P:negative regulation of glycolytic process"/>
    <property type="evidence" value="ECO:0007669"/>
    <property type="project" value="TreeGrafter"/>
</dbReference>
<dbReference type="GO" id="GO:0043456">
    <property type="term" value="P:regulation of pentose-phosphate shunt"/>
    <property type="evidence" value="ECO:0007669"/>
    <property type="project" value="TreeGrafter"/>
</dbReference>